<evidence type="ECO:0000259" key="1">
    <source>
        <dbReference type="PROSITE" id="PS50048"/>
    </source>
</evidence>
<reference evidence="2 3" key="1">
    <citation type="submission" date="2018-06" db="EMBL/GenBank/DDBJ databases">
        <title>A transcriptomic atlas of mushroom development highlights an independent origin of complex multicellularity.</title>
        <authorList>
            <consortium name="DOE Joint Genome Institute"/>
            <person name="Krizsan K."/>
            <person name="Almasi E."/>
            <person name="Merenyi Z."/>
            <person name="Sahu N."/>
            <person name="Viragh M."/>
            <person name="Koszo T."/>
            <person name="Mondo S."/>
            <person name="Kiss B."/>
            <person name="Balint B."/>
            <person name="Kues U."/>
            <person name="Barry K."/>
            <person name="Hegedus J.C."/>
            <person name="Henrissat B."/>
            <person name="Johnson J."/>
            <person name="Lipzen A."/>
            <person name="Ohm R."/>
            <person name="Nagy I."/>
            <person name="Pangilinan J."/>
            <person name="Yan J."/>
            <person name="Xiong Y."/>
            <person name="Grigoriev I.V."/>
            <person name="Hibbett D.S."/>
            <person name="Nagy L.G."/>
        </authorList>
    </citation>
    <scope>NUCLEOTIDE SEQUENCE [LARGE SCALE GENOMIC DNA]</scope>
    <source>
        <strain evidence="2 3">SZMC22713</strain>
    </source>
</reference>
<proteinExistence type="predicted"/>
<evidence type="ECO:0000313" key="2">
    <source>
        <dbReference type="EMBL" id="TDL16932.1"/>
    </source>
</evidence>
<accession>A0A4Y7PPZ8</accession>
<gene>
    <name evidence="2" type="ORF">BD410DRAFT_807737</name>
</gene>
<dbReference type="GO" id="GO:0008270">
    <property type="term" value="F:zinc ion binding"/>
    <property type="evidence" value="ECO:0007669"/>
    <property type="project" value="InterPro"/>
</dbReference>
<name>A0A4Y7PPZ8_9AGAM</name>
<dbReference type="PROSITE" id="PS50048">
    <property type="entry name" value="ZN2_CY6_FUNGAL_2"/>
    <property type="match status" value="1"/>
</dbReference>
<dbReference type="GO" id="GO:0000981">
    <property type="term" value="F:DNA-binding transcription factor activity, RNA polymerase II-specific"/>
    <property type="evidence" value="ECO:0007669"/>
    <property type="project" value="InterPro"/>
</dbReference>
<keyword evidence="3" id="KW-1185">Reference proteome</keyword>
<sequence length="240" mass="27725">MTTFIDYTPELLAKNNGNPPPRSKSCTNCQKAHAGCDYEKKFPDKCSNCQKNNNEVCVLADKPEKYCTGTCRKYPATIVASHEYLVMWFVNHPYLAAFLLRLKWSRDIGSWDRCVYDRMSGTNIEARDDDRFIRVFGRGCQQSHSERSKVHNQTVHRQFQGQEKFDKDQALKAKPSIDFIGDAVVGSTIPRTSFEATTKFFTTFRYGYLIWLSEYLTTHYHTSFKTDLTEMANLDSTCLR</sequence>
<evidence type="ECO:0000313" key="3">
    <source>
        <dbReference type="Proteomes" id="UP000294933"/>
    </source>
</evidence>
<dbReference type="InterPro" id="IPR001138">
    <property type="entry name" value="Zn2Cys6_DnaBD"/>
</dbReference>
<organism evidence="2 3">
    <name type="scientific">Rickenella mellea</name>
    <dbReference type="NCBI Taxonomy" id="50990"/>
    <lineage>
        <taxon>Eukaryota</taxon>
        <taxon>Fungi</taxon>
        <taxon>Dikarya</taxon>
        <taxon>Basidiomycota</taxon>
        <taxon>Agaricomycotina</taxon>
        <taxon>Agaricomycetes</taxon>
        <taxon>Hymenochaetales</taxon>
        <taxon>Rickenellaceae</taxon>
        <taxon>Rickenella</taxon>
    </lineage>
</organism>
<dbReference type="Proteomes" id="UP000294933">
    <property type="component" value="Unassembled WGS sequence"/>
</dbReference>
<dbReference type="AlphaFoldDB" id="A0A4Y7PPZ8"/>
<dbReference type="VEuPathDB" id="FungiDB:BD410DRAFT_807737"/>
<feature type="domain" description="Zn(2)-C6 fungal-type" evidence="1">
    <location>
        <begin position="25"/>
        <end position="59"/>
    </location>
</feature>
<protein>
    <recommendedName>
        <fullName evidence="1">Zn(2)-C6 fungal-type domain-containing protein</fullName>
    </recommendedName>
</protein>
<dbReference type="EMBL" id="ML170232">
    <property type="protein sequence ID" value="TDL16932.1"/>
    <property type="molecule type" value="Genomic_DNA"/>
</dbReference>